<reference evidence="2 3" key="1">
    <citation type="journal article" date="2019" name="Commun. Biol.">
        <title>The bagworm genome reveals a unique fibroin gene that provides high tensile strength.</title>
        <authorList>
            <person name="Kono N."/>
            <person name="Nakamura H."/>
            <person name="Ohtoshi R."/>
            <person name="Tomita M."/>
            <person name="Numata K."/>
            <person name="Arakawa K."/>
        </authorList>
    </citation>
    <scope>NUCLEOTIDE SEQUENCE [LARGE SCALE GENOMIC DNA]</scope>
</reference>
<dbReference type="AlphaFoldDB" id="A0A4C1XKR7"/>
<proteinExistence type="predicted"/>
<dbReference type="EMBL" id="BGZK01000878">
    <property type="protein sequence ID" value="GBP63743.1"/>
    <property type="molecule type" value="Genomic_DNA"/>
</dbReference>
<comment type="caution">
    <text evidence="2">The sequence shown here is derived from an EMBL/GenBank/DDBJ whole genome shotgun (WGS) entry which is preliminary data.</text>
</comment>
<evidence type="ECO:0000313" key="3">
    <source>
        <dbReference type="Proteomes" id="UP000299102"/>
    </source>
</evidence>
<gene>
    <name evidence="2" type="ORF">EVAR_8740_1</name>
</gene>
<organism evidence="2 3">
    <name type="scientific">Eumeta variegata</name>
    <name type="common">Bagworm moth</name>
    <name type="synonym">Eumeta japonica</name>
    <dbReference type="NCBI Taxonomy" id="151549"/>
    <lineage>
        <taxon>Eukaryota</taxon>
        <taxon>Metazoa</taxon>
        <taxon>Ecdysozoa</taxon>
        <taxon>Arthropoda</taxon>
        <taxon>Hexapoda</taxon>
        <taxon>Insecta</taxon>
        <taxon>Pterygota</taxon>
        <taxon>Neoptera</taxon>
        <taxon>Endopterygota</taxon>
        <taxon>Lepidoptera</taxon>
        <taxon>Glossata</taxon>
        <taxon>Ditrysia</taxon>
        <taxon>Tineoidea</taxon>
        <taxon>Psychidae</taxon>
        <taxon>Oiketicinae</taxon>
        <taxon>Eumeta</taxon>
    </lineage>
</organism>
<evidence type="ECO:0000256" key="1">
    <source>
        <dbReference type="SAM" id="MobiDB-lite"/>
    </source>
</evidence>
<dbReference type="Proteomes" id="UP000299102">
    <property type="component" value="Unassembled WGS sequence"/>
</dbReference>
<protein>
    <submittedName>
        <fullName evidence="2">Uncharacterized protein</fullName>
    </submittedName>
</protein>
<evidence type="ECO:0000313" key="2">
    <source>
        <dbReference type="EMBL" id="GBP63743.1"/>
    </source>
</evidence>
<feature type="region of interest" description="Disordered" evidence="1">
    <location>
        <begin position="51"/>
        <end position="79"/>
    </location>
</feature>
<sequence length="79" mass="8942">MHRLKAQARQDYLQNFACISTAPRDCQSSGYSQTIFTVPGSKVHTMHTVAGHQHQDGDDSFAYEQNDDRNQCQDKVGLR</sequence>
<keyword evidence="3" id="KW-1185">Reference proteome</keyword>
<feature type="compositionally biased region" description="Basic and acidic residues" evidence="1">
    <location>
        <begin position="66"/>
        <end position="79"/>
    </location>
</feature>
<accession>A0A4C1XKR7</accession>
<name>A0A4C1XKR7_EUMVA</name>